<evidence type="ECO:0000256" key="1">
    <source>
        <dbReference type="SAM" id="Phobius"/>
    </source>
</evidence>
<evidence type="ECO:0000313" key="2">
    <source>
        <dbReference type="EMBL" id="QGZ16111.1"/>
    </source>
</evidence>
<dbReference type="Proteomes" id="UP000433471">
    <property type="component" value="Segment"/>
</dbReference>
<feature type="transmembrane region" description="Helical" evidence="1">
    <location>
        <begin position="6"/>
        <end position="27"/>
    </location>
</feature>
<evidence type="ECO:0000313" key="3">
    <source>
        <dbReference type="Proteomes" id="UP000433471"/>
    </source>
</evidence>
<keyword evidence="1" id="KW-1133">Transmembrane helix</keyword>
<keyword evidence="3" id="KW-1185">Reference proteome</keyword>
<proteinExistence type="predicted"/>
<organism evidence="2 3">
    <name type="scientific">Vibrio phage vB_VchM_Kuja</name>
    <dbReference type="NCBI Taxonomy" id="2686437"/>
    <lineage>
        <taxon>Viruses</taxon>
        <taxon>Duplodnaviria</taxon>
        <taxon>Heunggongvirae</taxon>
        <taxon>Uroviricota</taxon>
        <taxon>Caudoviricetes</taxon>
        <taxon>Pantevenvirales</taxon>
        <taxon>Ackermannviridae</taxon>
        <taxon>Kujavirus</taxon>
        <taxon>Kujavirus kuja</taxon>
    </lineage>
</organism>
<keyword evidence="1" id="KW-0812">Transmembrane</keyword>
<name>A0A6B9J5F6_9CAUD</name>
<keyword evidence="1" id="KW-0472">Membrane</keyword>
<reference evidence="2 3" key="1">
    <citation type="submission" date="2019-11" db="EMBL/GenBank/DDBJ databases">
        <title>Characterization of a novel member of the family Ackermannviridae.</title>
        <authorList>
            <person name="Maina A.N."/>
            <person name="Mwaura F.B."/>
            <person name="Jumba M."/>
        </authorList>
    </citation>
    <scope>NUCLEOTIDE SEQUENCE [LARGE SCALE GENOMIC DNA]</scope>
</reference>
<dbReference type="EMBL" id="MN718199">
    <property type="protein sequence ID" value="QGZ16111.1"/>
    <property type="molecule type" value="Genomic_DNA"/>
</dbReference>
<gene>
    <name evidence="2" type="ORF">Kuja_1200</name>
</gene>
<accession>A0A6B9J5F6</accession>
<protein>
    <submittedName>
        <fullName evidence="2">Putative membrane protein</fullName>
    </submittedName>
</protein>
<sequence length="245" mass="28365">MNTTSIEVTLVVAAISGFLGNMLYNLIKYVVLFIVQRYKVNEWLLRKNTMFSITTSLFLTHIKNRVIDLMYLSELTYTPFSVLLFQKSEHDPYELTEEYHKKSIRLICIAMKLYPGFSGNFIYPVNIMSNMSPQAVYMMFRGKQFNKNVRYGKEVNNMLEHILNFVNAVDEICVDGDLMPSQEMAKLINRPEVVSDITFISKAFAKDNTSEQVITPMTNIEKVMGVLLTDTEIHQVHDIIRNYTN</sequence>